<dbReference type="SUPFAM" id="SSF81606">
    <property type="entry name" value="PP2C-like"/>
    <property type="match status" value="1"/>
</dbReference>
<comment type="cofactor">
    <cofactor evidence="1">
        <name>Mn(2+)</name>
        <dbReference type="ChEBI" id="CHEBI:29035"/>
    </cofactor>
</comment>
<keyword evidence="10" id="KW-0464">Manganese</keyword>
<name>G7I8Z3_MEDTR</name>
<dbReference type="Proteomes" id="UP000265566">
    <property type="component" value="Chromosome 1"/>
</dbReference>
<dbReference type="PROSITE" id="PS01032">
    <property type="entry name" value="PPM_1"/>
    <property type="match status" value="1"/>
</dbReference>
<evidence type="ECO:0000259" key="14">
    <source>
        <dbReference type="PROSITE" id="PS51746"/>
    </source>
</evidence>
<comment type="catalytic activity">
    <reaction evidence="11">
        <text>O-phospho-L-seryl-[protein] + H2O = L-seryl-[protein] + phosphate</text>
        <dbReference type="Rhea" id="RHEA:20629"/>
        <dbReference type="Rhea" id="RHEA-COMP:9863"/>
        <dbReference type="Rhea" id="RHEA-COMP:11604"/>
        <dbReference type="ChEBI" id="CHEBI:15377"/>
        <dbReference type="ChEBI" id="CHEBI:29999"/>
        <dbReference type="ChEBI" id="CHEBI:43474"/>
        <dbReference type="ChEBI" id="CHEBI:83421"/>
        <dbReference type="EC" id="3.1.3.16"/>
    </reaction>
</comment>
<dbReference type="PaxDb" id="3880-AES59163"/>
<protein>
    <recommendedName>
        <fullName evidence="4">protein-serine/threonine phosphatase</fullName>
        <ecNumber evidence="4">3.1.3.16</ecNumber>
    </recommendedName>
</protein>
<evidence type="ECO:0000256" key="11">
    <source>
        <dbReference type="ARBA" id="ARBA00047761"/>
    </source>
</evidence>
<keyword evidence="5" id="KW-0938">Abscisic acid signaling pathway</keyword>
<dbReference type="Gene3D" id="3.60.40.10">
    <property type="entry name" value="PPM-type phosphatase domain"/>
    <property type="match status" value="1"/>
</dbReference>
<dbReference type="GO" id="GO:1902531">
    <property type="term" value="P:regulation of intracellular signal transduction"/>
    <property type="evidence" value="ECO:0000318"/>
    <property type="project" value="GO_Central"/>
</dbReference>
<accession>G7I8Z3</accession>
<keyword evidence="18" id="KW-1185">Reference proteome</keyword>
<reference evidence="17" key="3">
    <citation type="submission" date="2015-04" db="UniProtKB">
        <authorList>
            <consortium name="EnsemblPlants"/>
        </authorList>
    </citation>
    <scope>IDENTIFICATION</scope>
    <source>
        <strain evidence="17">cv. Jemalong A17</strain>
    </source>
</reference>
<dbReference type="HOGENOM" id="CLU_013173_20_5_1"/>
<dbReference type="eggNOG" id="KOG0698">
    <property type="taxonomic scope" value="Eukaryota"/>
</dbReference>
<evidence type="ECO:0000256" key="3">
    <source>
        <dbReference type="ARBA" id="ARBA00006702"/>
    </source>
</evidence>
<evidence type="ECO:0000313" key="18">
    <source>
        <dbReference type="Proteomes" id="UP000002051"/>
    </source>
</evidence>
<evidence type="ECO:0000313" key="15">
    <source>
        <dbReference type="EMBL" id="AES59163.1"/>
    </source>
</evidence>
<dbReference type="InterPro" id="IPR036457">
    <property type="entry name" value="PPM-type-like_dom_sf"/>
</dbReference>
<dbReference type="OMA" id="MEMASEN"/>
<dbReference type="EMBL" id="CM001217">
    <property type="protein sequence ID" value="AES59163.1"/>
    <property type="molecule type" value="Genomic_DNA"/>
</dbReference>
<proteinExistence type="inferred from homology"/>
<evidence type="ECO:0000256" key="5">
    <source>
        <dbReference type="ARBA" id="ARBA00022682"/>
    </source>
</evidence>
<dbReference type="GO" id="GO:0009788">
    <property type="term" value="P:negative regulation of abscisic acid-activated signaling pathway"/>
    <property type="evidence" value="ECO:0000318"/>
    <property type="project" value="GO_Central"/>
</dbReference>
<dbReference type="EC" id="3.1.3.16" evidence="4"/>
<sequence length="553" mass="59928">MEVLLYVVTVSIRVGNLVCNNSIIATHMDASRFKVMADAGSLSNSVAKVSNETVVGSDDCHDNGGNLDVEIGITKVTQPVLEKEGESPLMDMISQNKGVLVASDVGLAPESEDDDSLSLEGEQFIDSSCSLSVVSENSSIGGEEFIASDNTSEVGTPCSIDIEKIVSSVNIVAQTADLGESNVDTDIMNEPLAVAVNLDQEIGVESDLKPSTVAHQLPQEEGTSVAVVRSVFELDYTPLWGFISLCGRRPEMEDAVATVPRFLEIPIQMLIGDRAPDGINRCFRPQMTHFFGVYDGHGGSQVANYCRERIHIALTEEIELVKESLIDGGLNDGCQDQWKKVFTNCFLKVDAEVGGTTNNEVVAPETVGSTAVVALISSSHIIVANCGDSRAVLCRGKEPMALSVDHKPNREDEYARIEAAGGKVIQWNGHRVFGVLAMSRSIGDRYLKPSIIPDPEVQFIPRAKEDECLILASDGLWDVMTNEEVCDLARKRILLWYKKNGMELPSERGEGSDPAAQAAAELLSNRALQKGSKDNITVIVVDLKPQRKYKNKT</sequence>
<dbReference type="InterPro" id="IPR015655">
    <property type="entry name" value="PP2C"/>
</dbReference>
<comment type="similarity">
    <text evidence="3 13">Belongs to the PP2C family.</text>
</comment>
<evidence type="ECO:0000313" key="17">
    <source>
        <dbReference type="EnsemblPlants" id="AES59163"/>
    </source>
</evidence>
<comment type="catalytic activity">
    <reaction evidence="12">
        <text>O-phospho-L-threonyl-[protein] + H2O = L-threonyl-[protein] + phosphate</text>
        <dbReference type="Rhea" id="RHEA:47004"/>
        <dbReference type="Rhea" id="RHEA-COMP:11060"/>
        <dbReference type="Rhea" id="RHEA-COMP:11605"/>
        <dbReference type="ChEBI" id="CHEBI:15377"/>
        <dbReference type="ChEBI" id="CHEBI:30013"/>
        <dbReference type="ChEBI" id="CHEBI:43474"/>
        <dbReference type="ChEBI" id="CHEBI:61977"/>
        <dbReference type="EC" id="3.1.3.16"/>
    </reaction>
</comment>
<dbReference type="Proteomes" id="UP000002051">
    <property type="component" value="Unassembled WGS sequence"/>
</dbReference>
<comment type="cofactor">
    <cofactor evidence="2">
        <name>Mg(2+)</name>
        <dbReference type="ChEBI" id="CHEBI:18420"/>
    </cofactor>
</comment>
<dbReference type="STRING" id="3880.G7I8Z3"/>
<reference evidence="16" key="4">
    <citation type="journal article" date="2018" name="Nat. Plants">
        <title>Whole-genome landscape of Medicago truncatula symbiotic genes.</title>
        <authorList>
            <person name="Pecrix Y."/>
            <person name="Gamas P."/>
            <person name="Carrere S."/>
        </authorList>
    </citation>
    <scope>NUCLEOTIDE SEQUENCE</scope>
    <source>
        <tissue evidence="16">Leaves</tissue>
    </source>
</reference>
<dbReference type="InterPro" id="IPR000222">
    <property type="entry name" value="PP2C_BS"/>
</dbReference>
<evidence type="ECO:0000256" key="10">
    <source>
        <dbReference type="ARBA" id="ARBA00023211"/>
    </source>
</evidence>
<dbReference type="GO" id="GO:0046872">
    <property type="term" value="F:metal ion binding"/>
    <property type="evidence" value="ECO:0007669"/>
    <property type="project" value="UniProtKB-KW"/>
</dbReference>
<organism evidence="15 18">
    <name type="scientific">Medicago truncatula</name>
    <name type="common">Barrel medic</name>
    <name type="synonym">Medicago tribuloides</name>
    <dbReference type="NCBI Taxonomy" id="3880"/>
    <lineage>
        <taxon>Eukaryota</taxon>
        <taxon>Viridiplantae</taxon>
        <taxon>Streptophyta</taxon>
        <taxon>Embryophyta</taxon>
        <taxon>Tracheophyta</taxon>
        <taxon>Spermatophyta</taxon>
        <taxon>Magnoliopsida</taxon>
        <taxon>eudicotyledons</taxon>
        <taxon>Gunneridae</taxon>
        <taxon>Pentapetalae</taxon>
        <taxon>rosids</taxon>
        <taxon>fabids</taxon>
        <taxon>Fabales</taxon>
        <taxon>Fabaceae</taxon>
        <taxon>Papilionoideae</taxon>
        <taxon>50 kb inversion clade</taxon>
        <taxon>NPAAA clade</taxon>
        <taxon>Hologalegina</taxon>
        <taxon>IRL clade</taxon>
        <taxon>Trifolieae</taxon>
        <taxon>Medicago</taxon>
    </lineage>
</organism>
<evidence type="ECO:0000256" key="4">
    <source>
        <dbReference type="ARBA" id="ARBA00013081"/>
    </source>
</evidence>
<keyword evidence="8" id="KW-0460">Magnesium</keyword>
<evidence type="ECO:0000256" key="12">
    <source>
        <dbReference type="ARBA" id="ARBA00048336"/>
    </source>
</evidence>
<evidence type="ECO:0000256" key="6">
    <source>
        <dbReference type="ARBA" id="ARBA00022723"/>
    </source>
</evidence>
<dbReference type="Gramene" id="rna483">
    <property type="protein sequence ID" value="RHN77072.1"/>
    <property type="gene ID" value="gene483"/>
</dbReference>
<dbReference type="CDD" id="cd00143">
    <property type="entry name" value="PP2Cc"/>
    <property type="match status" value="1"/>
</dbReference>
<dbReference type="EMBL" id="PSQE01000001">
    <property type="protein sequence ID" value="RHN77072.1"/>
    <property type="molecule type" value="Genomic_DNA"/>
</dbReference>
<dbReference type="FunFam" id="3.60.40.10:FF:000025">
    <property type="entry name" value="Protein phosphatase 2C 16"/>
    <property type="match status" value="1"/>
</dbReference>
<dbReference type="AlphaFoldDB" id="G7I8Z3"/>
<dbReference type="InterPro" id="IPR001932">
    <property type="entry name" value="PPM-type_phosphatase-like_dom"/>
</dbReference>
<keyword evidence="6" id="KW-0479">Metal-binding</keyword>
<evidence type="ECO:0000256" key="7">
    <source>
        <dbReference type="ARBA" id="ARBA00022801"/>
    </source>
</evidence>
<dbReference type="PROSITE" id="PS51746">
    <property type="entry name" value="PPM_2"/>
    <property type="match status" value="1"/>
</dbReference>
<dbReference type="PANTHER" id="PTHR47992">
    <property type="entry name" value="PROTEIN PHOSPHATASE"/>
    <property type="match status" value="1"/>
</dbReference>
<evidence type="ECO:0000256" key="2">
    <source>
        <dbReference type="ARBA" id="ARBA00001946"/>
    </source>
</evidence>
<dbReference type="EnsemblPlants" id="AES59163">
    <property type="protein sequence ID" value="AES59163"/>
    <property type="gene ID" value="MTR_1g015110"/>
</dbReference>
<evidence type="ECO:0000256" key="13">
    <source>
        <dbReference type="RuleBase" id="RU003465"/>
    </source>
</evidence>
<evidence type="ECO:0000313" key="16">
    <source>
        <dbReference type="EMBL" id="RHN77072.1"/>
    </source>
</evidence>
<dbReference type="GO" id="GO:0009738">
    <property type="term" value="P:abscisic acid-activated signaling pathway"/>
    <property type="evidence" value="ECO:0007669"/>
    <property type="project" value="UniProtKB-KW"/>
</dbReference>
<reference evidence="15 18" key="1">
    <citation type="journal article" date="2011" name="Nature">
        <title>The Medicago genome provides insight into the evolution of rhizobial symbioses.</title>
        <authorList>
            <person name="Young N.D."/>
            <person name="Debelle F."/>
            <person name="Oldroyd G.E."/>
            <person name="Geurts R."/>
            <person name="Cannon S.B."/>
            <person name="Udvardi M.K."/>
            <person name="Benedito V.A."/>
            <person name="Mayer K.F."/>
            <person name="Gouzy J."/>
            <person name="Schoof H."/>
            <person name="Van de Peer Y."/>
            <person name="Proost S."/>
            <person name="Cook D.R."/>
            <person name="Meyers B.C."/>
            <person name="Spannagl M."/>
            <person name="Cheung F."/>
            <person name="De Mita S."/>
            <person name="Krishnakumar V."/>
            <person name="Gundlach H."/>
            <person name="Zhou S."/>
            <person name="Mudge J."/>
            <person name="Bharti A.K."/>
            <person name="Murray J.D."/>
            <person name="Naoumkina M.A."/>
            <person name="Rosen B."/>
            <person name="Silverstein K.A."/>
            <person name="Tang H."/>
            <person name="Rombauts S."/>
            <person name="Zhao P.X."/>
            <person name="Zhou P."/>
            <person name="Barbe V."/>
            <person name="Bardou P."/>
            <person name="Bechner M."/>
            <person name="Bellec A."/>
            <person name="Berger A."/>
            <person name="Berges H."/>
            <person name="Bidwell S."/>
            <person name="Bisseling T."/>
            <person name="Choisne N."/>
            <person name="Couloux A."/>
            <person name="Denny R."/>
            <person name="Deshpande S."/>
            <person name="Dai X."/>
            <person name="Doyle J.J."/>
            <person name="Dudez A.M."/>
            <person name="Farmer A.D."/>
            <person name="Fouteau S."/>
            <person name="Franken C."/>
            <person name="Gibelin C."/>
            <person name="Gish J."/>
            <person name="Goldstein S."/>
            <person name="Gonzalez A.J."/>
            <person name="Green P.J."/>
            <person name="Hallab A."/>
            <person name="Hartog M."/>
            <person name="Hua A."/>
            <person name="Humphray S.J."/>
            <person name="Jeong D.H."/>
            <person name="Jing Y."/>
            <person name="Jocker A."/>
            <person name="Kenton S.M."/>
            <person name="Kim D.J."/>
            <person name="Klee K."/>
            <person name="Lai H."/>
            <person name="Lang C."/>
            <person name="Lin S."/>
            <person name="Macmil S.L."/>
            <person name="Magdelenat G."/>
            <person name="Matthews L."/>
            <person name="McCorrison J."/>
            <person name="Monaghan E.L."/>
            <person name="Mun J.H."/>
            <person name="Najar F.Z."/>
            <person name="Nicholson C."/>
            <person name="Noirot C."/>
            <person name="O'Bleness M."/>
            <person name="Paule C.R."/>
            <person name="Poulain J."/>
            <person name="Prion F."/>
            <person name="Qin B."/>
            <person name="Qu C."/>
            <person name="Retzel E.F."/>
            <person name="Riddle C."/>
            <person name="Sallet E."/>
            <person name="Samain S."/>
            <person name="Samson N."/>
            <person name="Sanders I."/>
            <person name="Saurat O."/>
            <person name="Scarpelli C."/>
            <person name="Schiex T."/>
            <person name="Segurens B."/>
            <person name="Severin A.J."/>
            <person name="Sherrier D.J."/>
            <person name="Shi R."/>
            <person name="Sims S."/>
            <person name="Singer S.R."/>
            <person name="Sinharoy S."/>
            <person name="Sterck L."/>
            <person name="Viollet A."/>
            <person name="Wang B.B."/>
            <person name="Wang K."/>
            <person name="Wang M."/>
            <person name="Wang X."/>
            <person name="Warfsmann J."/>
            <person name="Weissenbach J."/>
            <person name="White D.D."/>
            <person name="White J.D."/>
            <person name="Wiley G.B."/>
            <person name="Wincker P."/>
            <person name="Xing Y."/>
            <person name="Yang L."/>
            <person name="Yao Z."/>
            <person name="Ying F."/>
            <person name="Zhai J."/>
            <person name="Zhou L."/>
            <person name="Zuber A."/>
            <person name="Denarie J."/>
            <person name="Dixon R.A."/>
            <person name="May G.D."/>
            <person name="Schwartz D.C."/>
            <person name="Rogers J."/>
            <person name="Quetier F."/>
            <person name="Town C.D."/>
            <person name="Roe B.A."/>
        </authorList>
    </citation>
    <scope>NUCLEOTIDE SEQUENCE [LARGE SCALE GENOMIC DNA]</scope>
    <source>
        <strain evidence="15">A17</strain>
        <strain evidence="17 18">cv. Jemalong A17</strain>
    </source>
</reference>
<dbReference type="KEGG" id="mtr:11431922"/>
<keyword evidence="9 13" id="KW-0904">Protein phosphatase</keyword>
<reference evidence="15 18" key="2">
    <citation type="journal article" date="2014" name="BMC Genomics">
        <title>An improved genome release (version Mt4.0) for the model legume Medicago truncatula.</title>
        <authorList>
            <person name="Tang H."/>
            <person name="Krishnakumar V."/>
            <person name="Bidwell S."/>
            <person name="Rosen B."/>
            <person name="Chan A."/>
            <person name="Zhou S."/>
            <person name="Gentzbittel L."/>
            <person name="Childs K.L."/>
            <person name="Yandell M."/>
            <person name="Gundlach H."/>
            <person name="Mayer K.F."/>
            <person name="Schwartz D.C."/>
            <person name="Town C.D."/>
        </authorList>
    </citation>
    <scope>GENOME REANNOTATION</scope>
    <source>
        <strain evidence="17 18">cv. Jemalong A17</strain>
    </source>
</reference>
<dbReference type="OrthoDB" id="10264738at2759"/>
<feature type="domain" description="PPM-type phosphatase" evidence="14">
    <location>
        <begin position="239"/>
        <end position="543"/>
    </location>
</feature>
<keyword evidence="7 13" id="KW-0378">Hydrolase</keyword>
<evidence type="ECO:0000256" key="8">
    <source>
        <dbReference type="ARBA" id="ARBA00022842"/>
    </source>
</evidence>
<evidence type="ECO:0000256" key="9">
    <source>
        <dbReference type="ARBA" id="ARBA00022912"/>
    </source>
</evidence>
<gene>
    <name evidence="17" type="primary">11431922</name>
    <name evidence="15" type="ordered locus">MTR_1g015110</name>
    <name evidence="16" type="ORF">MtrunA17_Chr1g0150781</name>
</gene>
<dbReference type="GO" id="GO:0004722">
    <property type="term" value="F:protein serine/threonine phosphatase activity"/>
    <property type="evidence" value="ECO:0000318"/>
    <property type="project" value="GO_Central"/>
</dbReference>
<dbReference type="Pfam" id="PF00481">
    <property type="entry name" value="PP2C"/>
    <property type="match status" value="1"/>
</dbReference>
<dbReference type="SMART" id="SM00332">
    <property type="entry name" value="PP2Cc"/>
    <property type="match status" value="1"/>
</dbReference>
<evidence type="ECO:0000256" key="1">
    <source>
        <dbReference type="ARBA" id="ARBA00001936"/>
    </source>
</evidence>